<evidence type="ECO:0000313" key="25">
    <source>
        <dbReference type="Proteomes" id="UP000488956"/>
    </source>
</evidence>
<evidence type="ECO:0000256" key="2">
    <source>
        <dbReference type="ARBA" id="ARBA00010400"/>
    </source>
</evidence>
<dbReference type="Proteomes" id="UP000441208">
    <property type="component" value="Unassembled WGS sequence"/>
</dbReference>
<dbReference type="AlphaFoldDB" id="A0A6A3VQI9"/>
<dbReference type="EMBL" id="QXFW01004556">
    <property type="protein sequence ID" value="KAE8965222.1"/>
    <property type="molecule type" value="Genomic_DNA"/>
</dbReference>
<organism evidence="13 19">
    <name type="scientific">Phytophthora fragariae</name>
    <dbReference type="NCBI Taxonomy" id="53985"/>
    <lineage>
        <taxon>Eukaryota</taxon>
        <taxon>Sar</taxon>
        <taxon>Stramenopiles</taxon>
        <taxon>Oomycota</taxon>
        <taxon>Peronosporomycetes</taxon>
        <taxon>Peronosporales</taxon>
        <taxon>Peronosporaceae</taxon>
        <taxon>Phytophthora</taxon>
    </lineage>
</organism>
<evidence type="ECO:0000313" key="20">
    <source>
        <dbReference type="Proteomes" id="UP000440732"/>
    </source>
</evidence>
<dbReference type="EMBL" id="QXFZ01004387">
    <property type="protein sequence ID" value="KAE9064482.1"/>
    <property type="molecule type" value="Genomic_DNA"/>
</dbReference>
<dbReference type="Proteomes" id="UP000440367">
    <property type="component" value="Unassembled WGS sequence"/>
</dbReference>
<comment type="function">
    <text evidence="5">Effector that suppresses plant defense responses during pathogen infection.</text>
</comment>
<protein>
    <recommendedName>
        <fullName evidence="5">RxLR effector protein</fullName>
    </recommendedName>
</protein>
<dbReference type="Proteomes" id="UP000440732">
    <property type="component" value="Unassembled WGS sequence"/>
</dbReference>
<evidence type="ECO:0000313" key="12">
    <source>
        <dbReference type="EMBL" id="KAE9171122.1"/>
    </source>
</evidence>
<accession>A0A6A3VQI9</accession>
<dbReference type="Proteomes" id="UP000476176">
    <property type="component" value="Unassembled WGS sequence"/>
</dbReference>
<comment type="caution">
    <text evidence="13">The sequence shown here is derived from an EMBL/GenBank/DDBJ whole genome shotgun (WGS) entry which is preliminary data.</text>
</comment>
<dbReference type="Proteomes" id="UP000429523">
    <property type="component" value="Unassembled WGS sequence"/>
</dbReference>
<evidence type="ECO:0000313" key="6">
    <source>
        <dbReference type="EMBL" id="KAE8919964.1"/>
    </source>
</evidence>
<dbReference type="OrthoDB" id="10342866at2759"/>
<evidence type="ECO:0000313" key="24">
    <source>
        <dbReference type="Proteomes" id="UP000486351"/>
    </source>
</evidence>
<feature type="signal peptide" evidence="5">
    <location>
        <begin position="1"/>
        <end position="21"/>
    </location>
</feature>
<evidence type="ECO:0000313" key="14">
    <source>
        <dbReference type="EMBL" id="KAE9266768.1"/>
    </source>
</evidence>
<dbReference type="GO" id="GO:0005576">
    <property type="term" value="C:extracellular region"/>
    <property type="evidence" value="ECO:0007669"/>
    <property type="project" value="UniProtKB-SubCell"/>
</dbReference>
<dbReference type="Proteomes" id="UP000437068">
    <property type="component" value="Unassembled WGS sequence"/>
</dbReference>
<dbReference type="Proteomes" id="UP000460718">
    <property type="component" value="Unassembled WGS sequence"/>
</dbReference>
<dbReference type="EMBL" id="QXGF01004320">
    <property type="protein sequence ID" value="KAE8919964.1"/>
    <property type="molecule type" value="Genomic_DNA"/>
</dbReference>
<evidence type="ECO:0000313" key="17">
    <source>
        <dbReference type="Proteomes" id="UP000433483"/>
    </source>
</evidence>
<name>A0A6A3VQI9_9STRA</name>
<dbReference type="Proteomes" id="UP000488956">
    <property type="component" value="Unassembled WGS sequence"/>
</dbReference>
<evidence type="ECO:0000256" key="5">
    <source>
        <dbReference type="RuleBase" id="RU367124"/>
    </source>
</evidence>
<dbReference type="EMBL" id="QXGD01004255">
    <property type="protein sequence ID" value="KAE9171586.1"/>
    <property type="molecule type" value="Genomic_DNA"/>
</dbReference>
<dbReference type="InterPro" id="IPR031825">
    <property type="entry name" value="RXLR"/>
</dbReference>
<dbReference type="EMBL" id="QXGB01003378">
    <property type="protein sequence ID" value="KAE9171122.1"/>
    <property type="molecule type" value="Genomic_DNA"/>
</dbReference>
<keyword evidence="4 5" id="KW-0732">Signal</keyword>
<dbReference type="EMBL" id="QXFX01004545">
    <property type="protein sequence ID" value="KAE9063647.1"/>
    <property type="molecule type" value="Genomic_DNA"/>
</dbReference>
<evidence type="ECO:0000313" key="7">
    <source>
        <dbReference type="EMBL" id="KAE8965222.1"/>
    </source>
</evidence>
<dbReference type="Proteomes" id="UP000486351">
    <property type="component" value="Unassembled WGS sequence"/>
</dbReference>
<feature type="chain" id="PRO_5033920389" description="RxLR effector protein" evidence="5">
    <location>
        <begin position="22"/>
        <end position="112"/>
    </location>
</feature>
<comment type="similarity">
    <text evidence="2 5">Belongs to the RxLR effector family.</text>
</comment>
<dbReference type="EMBL" id="QXGC01004572">
    <property type="protein sequence ID" value="KAE9168747.1"/>
    <property type="molecule type" value="Genomic_DNA"/>
</dbReference>
<reference evidence="16 17" key="1">
    <citation type="submission" date="2018-08" db="EMBL/GenBank/DDBJ databases">
        <title>Genomic investigation of the strawberry pathogen Phytophthora fragariae indicates pathogenicity is determined by transcriptional variation in three key races.</title>
        <authorList>
            <person name="Adams T.M."/>
            <person name="Armitage A.D."/>
            <person name="Sobczyk M.K."/>
            <person name="Bates H.J."/>
            <person name="Dunwell J.M."/>
            <person name="Nellist C.F."/>
            <person name="Harrison R.J."/>
        </authorList>
    </citation>
    <scope>NUCLEOTIDE SEQUENCE [LARGE SCALE GENOMIC DNA]</scope>
    <source>
        <strain evidence="15 18">A4</strain>
        <strain evidence="13 19">BC-1</strain>
        <strain evidence="11 23">BC-23</strain>
        <strain evidence="12 17">NOV-27</strain>
        <strain evidence="10 20">NOV-5</strain>
        <strain evidence="9 21">NOV-71</strain>
        <strain evidence="14 24">NOV-77</strain>
        <strain evidence="6 16">NOV-9</strain>
        <strain evidence="8 25">ONT-3</strain>
        <strain evidence="7 22">SCRP245</strain>
    </source>
</reference>
<dbReference type="Pfam" id="PF16810">
    <property type="entry name" value="RXLR"/>
    <property type="match status" value="1"/>
</dbReference>
<dbReference type="EMBL" id="QXFY01007157">
    <property type="protein sequence ID" value="KAE9266768.1"/>
    <property type="molecule type" value="Genomic_DNA"/>
</dbReference>
<evidence type="ECO:0000313" key="15">
    <source>
        <dbReference type="EMBL" id="KAE9270006.1"/>
    </source>
</evidence>
<evidence type="ECO:0000313" key="22">
    <source>
        <dbReference type="Proteomes" id="UP000460718"/>
    </source>
</evidence>
<gene>
    <name evidence="15" type="ORF">PF001_g28976</name>
    <name evidence="13" type="ORF">PF002_g29793</name>
    <name evidence="11" type="ORF">PF004_g28409</name>
    <name evidence="12" type="ORF">PF005_g27276</name>
    <name evidence="10" type="ORF">PF006_g29005</name>
    <name evidence="9" type="ORF">PF007_g29185</name>
    <name evidence="14" type="ORF">PF008_g31536</name>
    <name evidence="6" type="ORF">PF009_g29736</name>
    <name evidence="8" type="ORF">PF010_g28916</name>
    <name evidence="7" type="ORF">PF011_g28379</name>
</gene>
<evidence type="ECO:0000256" key="1">
    <source>
        <dbReference type="ARBA" id="ARBA00004613"/>
    </source>
</evidence>
<evidence type="ECO:0000313" key="11">
    <source>
        <dbReference type="EMBL" id="KAE9168747.1"/>
    </source>
</evidence>
<proteinExistence type="inferred from homology"/>
<evidence type="ECO:0000313" key="13">
    <source>
        <dbReference type="EMBL" id="KAE9171586.1"/>
    </source>
</evidence>
<keyword evidence="3 5" id="KW-0964">Secreted</keyword>
<evidence type="ECO:0000313" key="10">
    <source>
        <dbReference type="EMBL" id="KAE9072089.1"/>
    </source>
</evidence>
<evidence type="ECO:0000313" key="23">
    <source>
        <dbReference type="Proteomes" id="UP000476176"/>
    </source>
</evidence>
<dbReference type="Proteomes" id="UP000433483">
    <property type="component" value="Unassembled WGS sequence"/>
</dbReference>
<dbReference type="EMBL" id="QXGE01004624">
    <property type="protein sequence ID" value="KAE9270006.1"/>
    <property type="molecule type" value="Genomic_DNA"/>
</dbReference>
<evidence type="ECO:0000313" key="19">
    <source>
        <dbReference type="Proteomes" id="UP000440367"/>
    </source>
</evidence>
<evidence type="ECO:0000313" key="16">
    <source>
        <dbReference type="Proteomes" id="UP000429523"/>
    </source>
</evidence>
<evidence type="ECO:0000313" key="18">
    <source>
        <dbReference type="Proteomes" id="UP000437068"/>
    </source>
</evidence>
<comment type="domain">
    <text evidence="5">The RxLR-dEER motif acts to carry the protein into the host cell cytoplasm through binding to cell surface phosphatidylinositol-3-phosphate.</text>
</comment>
<comment type="subcellular location">
    <subcellularLocation>
        <location evidence="1 5">Secreted</location>
    </subcellularLocation>
</comment>
<evidence type="ECO:0000313" key="8">
    <source>
        <dbReference type="EMBL" id="KAE9063647.1"/>
    </source>
</evidence>
<evidence type="ECO:0000313" key="9">
    <source>
        <dbReference type="EMBL" id="KAE9064482.1"/>
    </source>
</evidence>
<dbReference type="EMBL" id="QXGA01004611">
    <property type="protein sequence ID" value="KAE9072089.1"/>
    <property type="molecule type" value="Genomic_DNA"/>
</dbReference>
<evidence type="ECO:0000313" key="21">
    <source>
        <dbReference type="Proteomes" id="UP000441208"/>
    </source>
</evidence>
<sequence length="112" mass="12436">MRLSTTLLVVVAAGLFAVGHAADQTKISQSQDVAPFEHATGGKRLLRAVAIVNEDDEEERGLTTPLLARLPGTTQNTARKAEKAVRKAEKEAMKIRWFRVDFEIWMKMTKGD</sequence>
<evidence type="ECO:0000256" key="3">
    <source>
        <dbReference type="ARBA" id="ARBA00022525"/>
    </source>
</evidence>
<evidence type="ECO:0000256" key="4">
    <source>
        <dbReference type="ARBA" id="ARBA00022729"/>
    </source>
</evidence>
<keyword evidence="17" id="KW-1185">Reference proteome</keyword>